<gene>
    <name evidence="1" type="ORF">KY290_024318</name>
</gene>
<proteinExistence type="predicted"/>
<comment type="caution">
    <text evidence="1">The sequence shown here is derived from an EMBL/GenBank/DDBJ whole genome shotgun (WGS) entry which is preliminary data.</text>
</comment>
<organism evidence="1 2">
    <name type="scientific">Solanum tuberosum</name>
    <name type="common">Potato</name>
    <dbReference type="NCBI Taxonomy" id="4113"/>
    <lineage>
        <taxon>Eukaryota</taxon>
        <taxon>Viridiplantae</taxon>
        <taxon>Streptophyta</taxon>
        <taxon>Embryophyta</taxon>
        <taxon>Tracheophyta</taxon>
        <taxon>Spermatophyta</taxon>
        <taxon>Magnoliopsida</taxon>
        <taxon>eudicotyledons</taxon>
        <taxon>Gunneridae</taxon>
        <taxon>Pentapetalae</taxon>
        <taxon>asterids</taxon>
        <taxon>lamiids</taxon>
        <taxon>Solanales</taxon>
        <taxon>Solanaceae</taxon>
        <taxon>Solanoideae</taxon>
        <taxon>Solaneae</taxon>
        <taxon>Solanum</taxon>
    </lineage>
</organism>
<protein>
    <submittedName>
        <fullName evidence="1">Uncharacterized protein</fullName>
    </submittedName>
</protein>
<reference evidence="1 2" key="1">
    <citation type="journal article" date="2021" name="bioRxiv">
        <title>Chromosome-scale and haplotype-resolved genome assembly of a tetraploid potato cultivar.</title>
        <authorList>
            <person name="Sun H."/>
            <person name="Jiao W.-B."/>
            <person name="Krause K."/>
            <person name="Campoy J.A."/>
            <person name="Goel M."/>
            <person name="Folz-Donahue K."/>
            <person name="Kukat C."/>
            <person name="Huettel B."/>
            <person name="Schneeberger K."/>
        </authorList>
    </citation>
    <scope>NUCLEOTIDE SEQUENCE [LARGE SCALE GENOMIC DNA]</scope>
    <source>
        <strain evidence="1">SolTubOtavaFocal</strain>
        <tissue evidence="1">Leaves</tissue>
    </source>
</reference>
<accession>A0ABQ7URK7</accession>
<evidence type="ECO:0000313" key="2">
    <source>
        <dbReference type="Proteomes" id="UP000826656"/>
    </source>
</evidence>
<evidence type="ECO:0000313" key="1">
    <source>
        <dbReference type="EMBL" id="KAH0754048.1"/>
    </source>
</evidence>
<dbReference type="EMBL" id="JAIVGD010000018">
    <property type="protein sequence ID" value="KAH0754048.1"/>
    <property type="molecule type" value="Genomic_DNA"/>
</dbReference>
<keyword evidence="2" id="KW-1185">Reference proteome</keyword>
<name>A0ABQ7URK7_SOLTU</name>
<dbReference type="Proteomes" id="UP000826656">
    <property type="component" value="Unassembled WGS sequence"/>
</dbReference>
<sequence>MHTLGITHPDAKWYMDTGATSYMTYAQGRPVMRCESRGELYPITTPTTSPSTFAALTPSL</sequence>